<evidence type="ECO:0000313" key="1">
    <source>
        <dbReference type="EMBL" id="TWI87223.1"/>
    </source>
</evidence>
<evidence type="ECO:0000313" key="2">
    <source>
        <dbReference type="Proteomes" id="UP000320593"/>
    </source>
</evidence>
<sequence>MNRSGLKLVQMVCRLAILAVMAAPLIGAGLGFHPSGQAAARTADLQRIVGTYSVEGQNPNGTRYQGTATISLNGPAVEMRWNIAGEQFSGTGALVQGILTID</sequence>
<accession>A0A562T1P6</accession>
<dbReference type="AlphaFoldDB" id="A0A562T1P6"/>
<dbReference type="Proteomes" id="UP000320593">
    <property type="component" value="Unassembled WGS sequence"/>
</dbReference>
<dbReference type="EMBL" id="VLLF01000005">
    <property type="protein sequence ID" value="TWI87223.1"/>
    <property type="molecule type" value="Genomic_DNA"/>
</dbReference>
<reference evidence="1 2" key="1">
    <citation type="submission" date="2019-07" db="EMBL/GenBank/DDBJ databases">
        <title>Genomic Encyclopedia of Archaeal and Bacterial Type Strains, Phase II (KMG-II): from individual species to whole genera.</title>
        <authorList>
            <person name="Goeker M."/>
        </authorList>
    </citation>
    <scope>NUCLEOTIDE SEQUENCE [LARGE SCALE GENOMIC DNA]</scope>
    <source>
        <strain evidence="1 2">ATCC BAA-252</strain>
    </source>
</reference>
<comment type="caution">
    <text evidence="1">The sequence shown here is derived from an EMBL/GenBank/DDBJ whole genome shotgun (WGS) entry which is preliminary data.</text>
</comment>
<name>A0A562T1P6_9HYPH</name>
<proteinExistence type="predicted"/>
<dbReference type="OrthoDB" id="9810038at2"/>
<dbReference type="RefSeq" id="WP_145343628.1">
    <property type="nucleotide sequence ID" value="NZ_SMLY01000082.1"/>
</dbReference>
<organism evidence="1 2">
    <name type="scientific">Roseibium hamelinense</name>
    <dbReference type="NCBI Taxonomy" id="150831"/>
    <lineage>
        <taxon>Bacteria</taxon>
        <taxon>Pseudomonadati</taxon>
        <taxon>Pseudomonadota</taxon>
        <taxon>Alphaproteobacteria</taxon>
        <taxon>Hyphomicrobiales</taxon>
        <taxon>Stappiaceae</taxon>
        <taxon>Roseibium</taxon>
    </lineage>
</organism>
<gene>
    <name evidence="1" type="ORF">JM93_02463</name>
</gene>
<protein>
    <submittedName>
        <fullName evidence="1">Uncharacterized protein</fullName>
    </submittedName>
</protein>
<keyword evidence="2" id="KW-1185">Reference proteome</keyword>